<feature type="compositionally biased region" description="Low complexity" evidence="16">
    <location>
        <begin position="1132"/>
        <end position="1143"/>
    </location>
</feature>
<dbReference type="STRING" id="933084.A0A067Q3S6"/>
<dbReference type="InterPro" id="IPR025901">
    <property type="entry name" value="Kinesin-assoc_MT-bd_dom"/>
</dbReference>
<dbReference type="InterPro" id="IPR019821">
    <property type="entry name" value="Kinesin_motor_CS"/>
</dbReference>
<feature type="domain" description="Kinesin motor" evidence="17">
    <location>
        <begin position="99"/>
        <end position="462"/>
    </location>
</feature>
<dbReference type="GO" id="GO:0005524">
    <property type="term" value="F:ATP binding"/>
    <property type="evidence" value="ECO:0007669"/>
    <property type="project" value="UniProtKB-UniRule"/>
</dbReference>
<dbReference type="Gene3D" id="3.40.850.10">
    <property type="entry name" value="Kinesin motor domain"/>
    <property type="match status" value="1"/>
</dbReference>
<feature type="compositionally biased region" description="Low complexity" evidence="16">
    <location>
        <begin position="1"/>
        <end position="18"/>
    </location>
</feature>
<dbReference type="GO" id="GO:0051301">
    <property type="term" value="P:cell division"/>
    <property type="evidence" value="ECO:0007669"/>
    <property type="project" value="UniProtKB-KW"/>
</dbReference>
<evidence type="ECO:0000256" key="6">
    <source>
        <dbReference type="ARBA" id="ARBA00022741"/>
    </source>
</evidence>
<dbReference type="Proteomes" id="UP000027265">
    <property type="component" value="Unassembled WGS sequence"/>
</dbReference>
<keyword evidence="7" id="KW-0498">Mitosis</keyword>
<dbReference type="PANTHER" id="PTHR47970">
    <property type="entry name" value="KINESIN-LIKE PROTEIN KIF11"/>
    <property type="match status" value="1"/>
</dbReference>
<evidence type="ECO:0000259" key="17">
    <source>
        <dbReference type="PROSITE" id="PS50067"/>
    </source>
</evidence>
<dbReference type="GO" id="GO:0005634">
    <property type="term" value="C:nucleus"/>
    <property type="evidence" value="ECO:0007669"/>
    <property type="project" value="TreeGrafter"/>
</dbReference>
<dbReference type="PROSITE" id="PS50067">
    <property type="entry name" value="KINESIN_MOTOR_2"/>
    <property type="match status" value="1"/>
</dbReference>
<feature type="region of interest" description="Disordered" evidence="16">
    <location>
        <begin position="1"/>
        <end position="100"/>
    </location>
</feature>
<dbReference type="PANTHER" id="PTHR47970:SF12">
    <property type="entry name" value="KINESIN FAMILY MEMBER 11"/>
    <property type="match status" value="1"/>
</dbReference>
<feature type="compositionally biased region" description="Polar residues" evidence="16">
    <location>
        <begin position="19"/>
        <end position="42"/>
    </location>
</feature>
<comment type="subcellular location">
    <subcellularLocation>
        <location evidence="1">Cytoplasm</location>
        <location evidence="1">Cytoskeleton</location>
    </subcellularLocation>
</comment>
<keyword evidence="5" id="KW-0493">Microtubule</keyword>
<feature type="region of interest" description="Disordered" evidence="16">
    <location>
        <begin position="1129"/>
        <end position="1188"/>
    </location>
</feature>
<dbReference type="CDD" id="cd01364">
    <property type="entry name" value="KISc_BimC_Eg5"/>
    <property type="match status" value="1"/>
</dbReference>
<protein>
    <recommendedName>
        <fullName evidence="17">Kinesin motor domain-containing protein</fullName>
    </recommendedName>
</protein>
<evidence type="ECO:0000313" key="19">
    <source>
        <dbReference type="Proteomes" id="UP000027265"/>
    </source>
</evidence>
<keyword evidence="9 15" id="KW-0175">Coiled coil</keyword>
<feature type="binding site" evidence="14">
    <location>
        <begin position="193"/>
        <end position="200"/>
    </location>
    <ligand>
        <name>ATP</name>
        <dbReference type="ChEBI" id="CHEBI:30616"/>
    </ligand>
</feature>
<dbReference type="GO" id="GO:0000073">
    <property type="term" value="P:initial mitotic spindle pole body separation"/>
    <property type="evidence" value="ECO:0007669"/>
    <property type="project" value="TreeGrafter"/>
</dbReference>
<evidence type="ECO:0000256" key="15">
    <source>
        <dbReference type="SAM" id="Coils"/>
    </source>
</evidence>
<evidence type="ECO:0000256" key="4">
    <source>
        <dbReference type="ARBA" id="ARBA00022618"/>
    </source>
</evidence>
<feature type="compositionally biased region" description="Pro residues" evidence="16">
    <location>
        <begin position="62"/>
        <end position="74"/>
    </location>
</feature>
<dbReference type="AlphaFoldDB" id="A0A067Q3S6"/>
<dbReference type="HOGENOM" id="CLU_001485_33_2_1"/>
<dbReference type="Pfam" id="PF00225">
    <property type="entry name" value="Kinesin"/>
    <property type="match status" value="1"/>
</dbReference>
<dbReference type="GO" id="GO:0005876">
    <property type="term" value="C:spindle microtubule"/>
    <property type="evidence" value="ECO:0007669"/>
    <property type="project" value="TreeGrafter"/>
</dbReference>
<keyword evidence="8 14" id="KW-0067">ATP-binding</keyword>
<organism evidence="18 19">
    <name type="scientific">Jaapia argillacea MUCL 33604</name>
    <dbReference type="NCBI Taxonomy" id="933084"/>
    <lineage>
        <taxon>Eukaryota</taxon>
        <taxon>Fungi</taxon>
        <taxon>Dikarya</taxon>
        <taxon>Basidiomycota</taxon>
        <taxon>Agaricomycotina</taxon>
        <taxon>Agaricomycetes</taxon>
        <taxon>Agaricomycetidae</taxon>
        <taxon>Jaapiales</taxon>
        <taxon>Jaapiaceae</taxon>
        <taxon>Jaapia</taxon>
    </lineage>
</organism>
<evidence type="ECO:0000256" key="14">
    <source>
        <dbReference type="PROSITE-ProRule" id="PRU00283"/>
    </source>
</evidence>
<evidence type="ECO:0000256" key="16">
    <source>
        <dbReference type="SAM" id="MobiDB-lite"/>
    </source>
</evidence>
<dbReference type="FunCoup" id="A0A067Q3S6">
    <property type="interactions" value="587"/>
</dbReference>
<dbReference type="GO" id="GO:0008574">
    <property type="term" value="F:plus-end-directed microtubule motor activity"/>
    <property type="evidence" value="ECO:0007669"/>
    <property type="project" value="TreeGrafter"/>
</dbReference>
<dbReference type="InterPro" id="IPR001752">
    <property type="entry name" value="Kinesin_motor_dom"/>
</dbReference>
<name>A0A067Q3S6_9AGAM</name>
<dbReference type="Pfam" id="PF13931">
    <property type="entry name" value="Microtub_bind"/>
    <property type="match status" value="1"/>
</dbReference>
<evidence type="ECO:0000256" key="13">
    <source>
        <dbReference type="ARBA" id="ARBA00034704"/>
    </source>
</evidence>
<keyword evidence="19" id="KW-1185">Reference proteome</keyword>
<dbReference type="FunFam" id="3.40.850.10:FF:000051">
    <property type="entry name" value="Kinesin-like protein bimC"/>
    <property type="match status" value="1"/>
</dbReference>
<evidence type="ECO:0000256" key="12">
    <source>
        <dbReference type="ARBA" id="ARBA00023306"/>
    </source>
</evidence>
<dbReference type="PRINTS" id="PR00380">
    <property type="entry name" value="KINESINHEAVY"/>
</dbReference>
<dbReference type="EMBL" id="KL197713">
    <property type="protein sequence ID" value="KDQ60800.1"/>
    <property type="molecule type" value="Genomic_DNA"/>
</dbReference>
<dbReference type="OrthoDB" id="3176171at2759"/>
<feature type="coiled-coil region" evidence="15">
    <location>
        <begin position="522"/>
        <end position="577"/>
    </location>
</feature>
<dbReference type="InterPro" id="IPR036961">
    <property type="entry name" value="Kinesin_motor_dom_sf"/>
</dbReference>
<evidence type="ECO:0000256" key="1">
    <source>
        <dbReference type="ARBA" id="ARBA00004245"/>
    </source>
</evidence>
<keyword evidence="4" id="KW-0132">Cell division</keyword>
<keyword evidence="6 14" id="KW-0547">Nucleotide-binding</keyword>
<evidence type="ECO:0000256" key="2">
    <source>
        <dbReference type="ARBA" id="ARBA00022490"/>
    </source>
</evidence>
<dbReference type="SUPFAM" id="SSF52540">
    <property type="entry name" value="P-loop containing nucleoside triphosphate hydrolases"/>
    <property type="match status" value="1"/>
</dbReference>
<dbReference type="GO" id="GO:0072686">
    <property type="term" value="C:mitotic spindle"/>
    <property type="evidence" value="ECO:0007669"/>
    <property type="project" value="TreeGrafter"/>
</dbReference>
<dbReference type="InParanoid" id="A0A067Q3S6"/>
<evidence type="ECO:0000256" key="3">
    <source>
        <dbReference type="ARBA" id="ARBA00022553"/>
    </source>
</evidence>
<keyword evidence="12" id="KW-0131">Cell cycle</keyword>
<dbReference type="InterPro" id="IPR027417">
    <property type="entry name" value="P-loop_NTPase"/>
</dbReference>
<keyword evidence="10 14" id="KW-0505">Motor protein</keyword>
<feature type="region of interest" description="Disordered" evidence="16">
    <location>
        <begin position="1096"/>
        <end position="1116"/>
    </location>
</feature>
<gene>
    <name evidence="18" type="ORF">JAAARDRAFT_204605</name>
</gene>
<evidence type="ECO:0000313" key="18">
    <source>
        <dbReference type="EMBL" id="KDQ60800.1"/>
    </source>
</evidence>
<evidence type="ECO:0000256" key="10">
    <source>
        <dbReference type="ARBA" id="ARBA00023175"/>
    </source>
</evidence>
<keyword evidence="11" id="KW-0206">Cytoskeleton</keyword>
<evidence type="ECO:0000256" key="11">
    <source>
        <dbReference type="ARBA" id="ARBA00023212"/>
    </source>
</evidence>
<proteinExistence type="inferred from homology"/>
<keyword evidence="3" id="KW-0597">Phosphoprotein</keyword>
<dbReference type="GO" id="GO:0008017">
    <property type="term" value="F:microtubule binding"/>
    <property type="evidence" value="ECO:0007669"/>
    <property type="project" value="InterPro"/>
</dbReference>
<comment type="similarity">
    <text evidence="13">Belongs to the TRAFAC class myosin-kinesin ATPase superfamily. Kinesin family. KIN-5/BimC subfamily.</text>
</comment>
<dbReference type="InterPro" id="IPR047149">
    <property type="entry name" value="KIF11-like"/>
</dbReference>
<reference evidence="19" key="1">
    <citation type="journal article" date="2014" name="Proc. Natl. Acad. Sci. U.S.A.">
        <title>Extensive sampling of basidiomycete genomes demonstrates inadequacy of the white-rot/brown-rot paradigm for wood decay fungi.</title>
        <authorList>
            <person name="Riley R."/>
            <person name="Salamov A.A."/>
            <person name="Brown D.W."/>
            <person name="Nagy L.G."/>
            <person name="Floudas D."/>
            <person name="Held B.W."/>
            <person name="Levasseur A."/>
            <person name="Lombard V."/>
            <person name="Morin E."/>
            <person name="Otillar R."/>
            <person name="Lindquist E.A."/>
            <person name="Sun H."/>
            <person name="LaButti K.M."/>
            <person name="Schmutz J."/>
            <person name="Jabbour D."/>
            <person name="Luo H."/>
            <person name="Baker S.E."/>
            <person name="Pisabarro A.G."/>
            <person name="Walton J.D."/>
            <person name="Blanchette R.A."/>
            <person name="Henrissat B."/>
            <person name="Martin F."/>
            <person name="Cullen D."/>
            <person name="Hibbett D.S."/>
            <person name="Grigoriev I.V."/>
        </authorList>
    </citation>
    <scope>NUCLEOTIDE SEQUENCE [LARGE SCALE GENOMIC DNA]</scope>
    <source>
        <strain evidence="19">MUCL 33604</strain>
    </source>
</reference>
<dbReference type="GO" id="GO:0007018">
    <property type="term" value="P:microtubule-based movement"/>
    <property type="evidence" value="ECO:0007669"/>
    <property type="project" value="InterPro"/>
</dbReference>
<sequence length="1188" mass="130516">MASRRAPTRTRSNTNSNTMLPPSNISRPRSALTNSKSSQRSGQGAHPGSDDTLVDRSTHAPSLPPSPKRVPLPSIPGSSSKPSHNPHTTHHPSEDSETNIQVVIRCRRRSDREIQENSPIITSSNGAKSTDITIETAIPVSSLGMVTLPPTRTYPFDLVFGPEADQAMIYHDVVSPMLEEVLMGYNCTLFAYGQTGTGKTYTMQGDLAPTPMGNPSAQAGMIPRVLFRLFHQLESSKSDYSVKISFIELYNEELRDLLAPELAAPVGSAQPMGKGSGTVTDASGLKIFEDASKKGVFIQGLEEPCVKDAADALTLLSKGSHRRQVAATKFNDHSSRSHSVFSITVHTKETSAMGDDLLKVGKLNLVDLAGSENIGRSGAENKRAREAGMINQSLLTLGRVINALVDKSSHIPYRRESKLTRLLQDSLGGRTKTCIIATISPARSNMEETLSTLDYAIRAKSIRNKPELNARMTRNSLLKEYVAEIERLKSDVLAAREKNGIFFSEERWNEMTAENEMRLTEMEERKKQVEIVESQLRNVREEFEQSVGLLMKREGELKEARETLREKEGELVRTEGQLKVVKGALEEEVVVRQAYQGSEVILDGVASGLKQVAGESTGDLVKLFDKLDRKSSLFSSNAKAVLAHGRTLSVEIQCMSSNLEDFSKHTSDHASQLKTEAEQFQVKEIQALTAQSSRIDEHVNGVQTRLQAIQAKEEVSSEAVELLQSTVKQLHDGIKNGFKAWSEGLRKTCDDMCSNLQVSSSSSNKTVESTLASMTAIVETVVREAYSHVEAERKSLQEAKNLAESTVNAEVLRLREQNASLSRMLESEKVKSQRAKDDLIERVSGLLSSFTSERDRSLRETISQVQLENAGSEAEIMRFGEAHGQKIDEASERGKEWRVSVERRSVEGKRTRDGALKALSTAGSTIKDGLSDLQTSVSASTSSYSTDLQRHAQTFNSDSAGVFDQLTRAKRARMEATNSMASEVQSGYRSLQRGIASTTRNVDAMAGRVVSETTSISNRVGAYNISTSRHLVSAQQATRSLIEQGAREDAPTGTTPRKRVWNYVDQWEVTKNREEILKEWRQRGMSAATSETFLAEHLPLPEGTEEDDETTQTPNEPVRDVDEIMAAPIQSPTPSSSASSTTLAPPPTLPPVAVTKKHIGGMGKSALPPMGTLTERPTNVPTIRRRLR</sequence>
<evidence type="ECO:0000256" key="5">
    <source>
        <dbReference type="ARBA" id="ARBA00022701"/>
    </source>
</evidence>
<dbReference type="InterPro" id="IPR047241">
    <property type="entry name" value="KIF11-like_kin_motor_dom"/>
</dbReference>
<evidence type="ECO:0000256" key="9">
    <source>
        <dbReference type="ARBA" id="ARBA00023054"/>
    </source>
</evidence>
<dbReference type="SMART" id="SM00129">
    <property type="entry name" value="KISc"/>
    <property type="match status" value="1"/>
</dbReference>
<evidence type="ECO:0000256" key="8">
    <source>
        <dbReference type="ARBA" id="ARBA00022840"/>
    </source>
</evidence>
<accession>A0A067Q3S6</accession>
<evidence type="ECO:0000256" key="7">
    <source>
        <dbReference type="ARBA" id="ARBA00022776"/>
    </source>
</evidence>
<keyword evidence="2" id="KW-0963">Cytoplasm</keyword>
<dbReference type="PROSITE" id="PS00411">
    <property type="entry name" value="KINESIN_MOTOR_1"/>
    <property type="match status" value="1"/>
</dbReference>